<name>H5SDB2_9BACT</name>
<sequence>MSGAHEKTESLADKEGNGDATLIFPAHLLSNTSLDVDARRALERKPVVRCGTVGRRPGINWSGTTIRSAAGKSPAQTGRHAGARRDGDPRAGEPLVGDR</sequence>
<evidence type="ECO:0000313" key="2">
    <source>
        <dbReference type="EMBL" id="BAL54148.1"/>
    </source>
</evidence>
<feature type="compositionally biased region" description="Basic and acidic residues" evidence="1">
    <location>
        <begin position="83"/>
        <end position="99"/>
    </location>
</feature>
<organism evidence="2">
    <name type="scientific">uncultured Acidobacteriota bacterium</name>
    <dbReference type="NCBI Taxonomy" id="171953"/>
    <lineage>
        <taxon>Bacteria</taxon>
        <taxon>Pseudomonadati</taxon>
        <taxon>Acidobacteriota</taxon>
        <taxon>environmental samples</taxon>
    </lineage>
</organism>
<evidence type="ECO:0000256" key="1">
    <source>
        <dbReference type="SAM" id="MobiDB-lite"/>
    </source>
</evidence>
<dbReference type="EMBL" id="AP011679">
    <property type="protein sequence ID" value="BAL54148.1"/>
    <property type="molecule type" value="Genomic_DNA"/>
</dbReference>
<reference evidence="2" key="2">
    <citation type="journal article" date="2012" name="PLoS ONE">
        <title>A Deeply Branching Thermophilic Bacterium with an Ancient Acetyl-CoA Pathway Dominates a Subsurface Ecosystem.</title>
        <authorList>
            <person name="Takami H."/>
            <person name="Noguchi H."/>
            <person name="Takaki Y."/>
            <person name="Uchiyama I."/>
            <person name="Toyoda A."/>
            <person name="Nishi S."/>
            <person name="Chee G.-J."/>
            <person name="Arai W."/>
            <person name="Nunoura T."/>
            <person name="Itoh T."/>
            <person name="Hattori M."/>
            <person name="Takai K."/>
        </authorList>
    </citation>
    <scope>NUCLEOTIDE SEQUENCE</scope>
</reference>
<proteinExistence type="predicted"/>
<gene>
    <name evidence="2" type="ORF">HGMM_F13B08C06</name>
</gene>
<feature type="region of interest" description="Disordered" evidence="1">
    <location>
        <begin position="59"/>
        <end position="99"/>
    </location>
</feature>
<reference evidence="2" key="1">
    <citation type="journal article" date="2005" name="Environ. Microbiol.">
        <title>Genetic and functional properties of uncultivated thermophilic crenarchaeotes from a subsurface gold mine as revealed by analysis of genome fragments.</title>
        <authorList>
            <person name="Nunoura T."/>
            <person name="Hirayama H."/>
            <person name="Takami H."/>
            <person name="Oida H."/>
            <person name="Nishi S."/>
            <person name="Shimamura S."/>
            <person name="Suzuki Y."/>
            <person name="Inagaki F."/>
            <person name="Takai K."/>
            <person name="Nealson K.H."/>
            <person name="Horikoshi K."/>
        </authorList>
    </citation>
    <scope>NUCLEOTIDE SEQUENCE</scope>
</reference>
<dbReference type="AlphaFoldDB" id="H5SDB2"/>
<accession>H5SDB2</accession>
<protein>
    <submittedName>
        <fullName evidence="2">Uncharacterized protein</fullName>
    </submittedName>
</protein>